<evidence type="ECO:0000313" key="2">
    <source>
        <dbReference type="EMBL" id="NFV81828.1"/>
    </source>
</evidence>
<dbReference type="EMBL" id="JAAIYP010000044">
    <property type="protein sequence ID" value="NFV81828.1"/>
    <property type="molecule type" value="Genomic_DNA"/>
</dbReference>
<proteinExistence type="predicted"/>
<dbReference type="RefSeq" id="WP_163682246.1">
    <property type="nucleotide sequence ID" value="NZ_JAAIYP010000044.1"/>
</dbReference>
<dbReference type="Proteomes" id="UP000480684">
    <property type="component" value="Unassembled WGS sequence"/>
</dbReference>
<feature type="region of interest" description="Disordered" evidence="1">
    <location>
        <begin position="23"/>
        <end position="46"/>
    </location>
</feature>
<accession>A0A7C9UW25</accession>
<evidence type="ECO:0000256" key="1">
    <source>
        <dbReference type="SAM" id="MobiDB-lite"/>
    </source>
</evidence>
<evidence type="ECO:0000313" key="3">
    <source>
        <dbReference type="Proteomes" id="UP000480684"/>
    </source>
</evidence>
<name>A0A7C9UW25_9PROT</name>
<gene>
    <name evidence="2" type="ORF">G4223_17080</name>
</gene>
<comment type="caution">
    <text evidence="2">The sequence shown here is derived from an EMBL/GenBank/DDBJ whole genome shotgun (WGS) entry which is preliminary data.</text>
</comment>
<reference evidence="2 3" key="1">
    <citation type="submission" date="2020-02" db="EMBL/GenBank/DDBJ databases">
        <authorList>
            <person name="Dziuba M."/>
            <person name="Kuznetsov B."/>
            <person name="Mardanov A."/>
            <person name="Ravin N."/>
            <person name="Grouzdev D."/>
        </authorList>
    </citation>
    <scope>NUCLEOTIDE SEQUENCE [LARGE SCALE GENOMIC DNA]</scope>
    <source>
        <strain evidence="2 3">SpK</strain>
    </source>
</reference>
<organism evidence="2 3">
    <name type="scientific">Magnetospirillum aberrantis SpK</name>
    <dbReference type="NCBI Taxonomy" id="908842"/>
    <lineage>
        <taxon>Bacteria</taxon>
        <taxon>Pseudomonadati</taxon>
        <taxon>Pseudomonadota</taxon>
        <taxon>Alphaproteobacteria</taxon>
        <taxon>Rhodospirillales</taxon>
        <taxon>Rhodospirillaceae</taxon>
        <taxon>Magnetospirillum</taxon>
    </lineage>
</organism>
<protein>
    <submittedName>
        <fullName evidence="2">Uncharacterized protein</fullName>
    </submittedName>
</protein>
<keyword evidence="3" id="KW-1185">Reference proteome</keyword>
<sequence length="46" mass="4774">MFLWRSLSPVVLACVAVALTRGKPEDKPVGTTSAASAKGSEDIAKN</sequence>
<dbReference type="AlphaFoldDB" id="A0A7C9UW25"/>